<keyword evidence="1" id="KW-0145">Chemotaxis</keyword>
<dbReference type="Gene3D" id="1.10.287.500">
    <property type="entry name" value="Helix hairpin bin"/>
    <property type="match status" value="1"/>
</dbReference>
<comment type="subcellular location">
    <subcellularLocation>
        <location evidence="1">Cytoplasm</location>
    </subcellularLocation>
</comment>
<comment type="similarity">
    <text evidence="1">Belongs to the CheZ family.</text>
</comment>
<comment type="caution">
    <text evidence="3">The sequence shown here is derived from an EMBL/GenBank/DDBJ whole genome shotgun (WGS) entry which is preliminary data.</text>
</comment>
<dbReference type="InterPro" id="IPR007439">
    <property type="entry name" value="Chemotax_Pase_CheZ"/>
</dbReference>
<evidence type="ECO:0000256" key="2">
    <source>
        <dbReference type="SAM" id="MobiDB-lite"/>
    </source>
</evidence>
<proteinExistence type="inferred from homology"/>
<organism evidence="3 4">
    <name type="scientific">Novilysobacter erysipheiresistens</name>
    <dbReference type="NCBI Taxonomy" id="1749332"/>
    <lineage>
        <taxon>Bacteria</taxon>
        <taxon>Pseudomonadati</taxon>
        <taxon>Pseudomonadota</taxon>
        <taxon>Gammaproteobacteria</taxon>
        <taxon>Lysobacterales</taxon>
        <taxon>Lysobacteraceae</taxon>
        <taxon>Novilysobacter</taxon>
    </lineage>
</organism>
<dbReference type="PIRSF" id="PIRSF002884">
    <property type="entry name" value="CheZ"/>
    <property type="match status" value="1"/>
</dbReference>
<dbReference type="Pfam" id="PF04344">
    <property type="entry name" value="CheZ"/>
    <property type="match status" value="1"/>
</dbReference>
<dbReference type="GO" id="GO:0016787">
    <property type="term" value="F:hydrolase activity"/>
    <property type="evidence" value="ECO:0007669"/>
    <property type="project" value="UniProtKB-KW"/>
</dbReference>
<evidence type="ECO:0000313" key="4">
    <source>
        <dbReference type="Proteomes" id="UP001355056"/>
    </source>
</evidence>
<comment type="function">
    <text evidence="1">Plays an important role in bacterial chemotaxis signal transduction pathway by accelerating the dephosphorylation of phosphorylated CheY (CheY-P).</text>
</comment>
<gene>
    <name evidence="3" type="ORF">SNE34_13135</name>
</gene>
<keyword evidence="1 3" id="KW-0378">Hydrolase</keyword>
<keyword evidence="1" id="KW-0963">Cytoplasm</keyword>
<comment type="subunit">
    <text evidence="1">Homodimer.</text>
</comment>
<evidence type="ECO:0000256" key="1">
    <source>
        <dbReference type="PIRNR" id="PIRNR002884"/>
    </source>
</evidence>
<keyword evidence="1" id="KW-0283">Flagellar rotation</keyword>
<accession>A0ABU7Z1F0</accession>
<name>A0ABU7Z1F0_9GAMM</name>
<reference evidence="3 4" key="1">
    <citation type="journal article" date="2016" name="Int. J. Syst. Evol. Microbiol.">
        <title>Lysobacter erysipheiresistens sp. nov., an antagonist of powdery mildew, isolated from tobacco-cultivated soil.</title>
        <authorList>
            <person name="Xie B."/>
            <person name="Li T."/>
            <person name="Lin X."/>
            <person name="Wang C.J."/>
            <person name="Chen Y.J."/>
            <person name="Liu W.J."/>
            <person name="Zhao Z.W."/>
        </authorList>
    </citation>
    <scope>NUCLEOTIDE SEQUENCE [LARGE SCALE GENOMIC DNA]</scope>
    <source>
        <strain evidence="3 4">RS-LYSO-3</strain>
    </source>
</reference>
<keyword evidence="4" id="KW-1185">Reference proteome</keyword>
<dbReference type="Proteomes" id="UP001355056">
    <property type="component" value="Unassembled WGS sequence"/>
</dbReference>
<dbReference type="RefSeq" id="WP_332617963.1">
    <property type="nucleotide sequence ID" value="NZ_JAXGFP010000007.1"/>
</dbReference>
<protein>
    <recommendedName>
        <fullName evidence="1">Protein phosphatase CheZ</fullName>
        <ecNumber evidence="1">3.1.3.-</ecNumber>
    </recommendedName>
    <alternativeName>
        <fullName evidence="1">Chemotaxis protein CheZ</fullName>
    </alternativeName>
</protein>
<feature type="region of interest" description="Disordered" evidence="2">
    <location>
        <begin position="179"/>
        <end position="204"/>
    </location>
</feature>
<evidence type="ECO:0000313" key="3">
    <source>
        <dbReference type="EMBL" id="MEG3184951.1"/>
    </source>
</evidence>
<dbReference type="EC" id="3.1.3.-" evidence="1"/>
<dbReference type="EMBL" id="JAXGFP010000007">
    <property type="protein sequence ID" value="MEG3184951.1"/>
    <property type="molecule type" value="Genomic_DNA"/>
</dbReference>
<dbReference type="SUPFAM" id="SSF75708">
    <property type="entry name" value="Chemotaxis phosphatase CheZ"/>
    <property type="match status" value="1"/>
</dbReference>
<sequence>MSSDDGEAVIAAPAGDGKGLLPQDRQVITKRLHAALWALEHDDHAGWRANVDELIQWRTQPFVQGLARLAHELELALGEIGDPAHHASLPDACARLEHVVTLTETASMRTLDLIQECSGLLGQLSMQDATQAETIAGVRARLSEMTAAQGYQDLTGQIILRVVELVRAVQAGLGDAVGQAPPLQLSNRGHGPAVAGLDPKPATQDDANELLSSLGL</sequence>
<keyword evidence="1" id="KW-0904">Protein phosphatase</keyword>